<protein>
    <recommendedName>
        <fullName evidence="1">Endonuclease/exonuclease/phosphatase domain-containing protein</fullName>
    </recommendedName>
</protein>
<dbReference type="RefSeq" id="WP_344733556.1">
    <property type="nucleotide sequence ID" value="NZ_BAAAZH010000016.1"/>
</dbReference>
<comment type="caution">
    <text evidence="2">The sequence shown here is derived from an EMBL/GenBank/DDBJ whole genome shotgun (WGS) entry which is preliminary data.</text>
</comment>
<sequence length="768" mass="78821">MSARRVTLLGSSLGVTVALGLGLSSLGPGAGRAAATTVVPIASVQGVGDTTPLAGQTVTTTGVVTAAYPDGGLSGFYLQTAGVGGPRTPDAGAASDGLFVYQPANAGPIAVRPGQQVEVTGRVGEYAGQTQITVAAGGVVGLPADQQVEPITLSRWPANAAERESLEGLLVRLDERFTVADTYTTDQYGEIGLALGERPLIQPTDAARPGSAAAAEIAADNARRGIVLDDGASLNYLASANQALSPPYVSTTRPVRVGAPARFTAPVIWAQGGSPSAPTYRLQPTARVVGPDSSGSPIDVVDTRTPAPDRERLTVRGVPGVTVASFNVLNYFTTLGDADDDNVGDGPAGAQCTPYRDRTGDGTSVAGGCLQRGAWDPSDLARQQRKIVHAINALGADVVGLMEIENSARLGEQPDEALQTLVAALNAEAGAGTWAAVPSSTDLPDAATRDVITSAMIYRPAAVTPVGRSRALGDQSGDDQAFGNAREPIAQAFTVPGAAAPFLVVVNHFKSKGSAGPWPGDADTGDGQGASVESRVRQATALRDWVPTVQADTGARAVLLVGDFNSYAEEDPLQVLYGAGYHDAEQVAPGDREYSYVFGGLSGSLDHVLVNDAALASLTGADIWNINSGESVALEYSRWNNHGTDYDDPGPYRSSDHDPVVVGLDLDERAAATLQLRAVPPVLVAGRTPATVLVRVIGAAAPSGTVTATRSDGGAVSAGVRRGFAVLRLGAVREPGTVSVEVRFSGDQRLRPATGSVTVRVVGRPPRG</sequence>
<accession>A0ABP7XJZ9</accession>
<dbReference type="Gene3D" id="3.60.10.10">
    <property type="entry name" value="Endonuclease/exonuclease/phosphatase"/>
    <property type="match status" value="1"/>
</dbReference>
<dbReference type="SUPFAM" id="SSF56219">
    <property type="entry name" value="DNase I-like"/>
    <property type="match status" value="1"/>
</dbReference>
<keyword evidence="3" id="KW-1185">Reference proteome</keyword>
<dbReference type="PANTHER" id="PTHR42834">
    <property type="entry name" value="ENDONUCLEASE/EXONUCLEASE/PHOSPHATASE FAMILY PROTEIN (AFU_ORTHOLOGUE AFUA_3G09210)"/>
    <property type="match status" value="1"/>
</dbReference>
<dbReference type="PANTHER" id="PTHR42834:SF1">
    <property type="entry name" value="ENDONUCLEASE_EXONUCLEASE_PHOSPHATASE FAMILY PROTEIN (AFU_ORTHOLOGUE AFUA_3G09210)"/>
    <property type="match status" value="1"/>
</dbReference>
<dbReference type="InterPro" id="IPR005135">
    <property type="entry name" value="Endo/exonuclease/phosphatase"/>
</dbReference>
<dbReference type="NCBIfam" id="NF033681">
    <property type="entry name" value="ExeM_NucH_DNase"/>
    <property type="match status" value="1"/>
</dbReference>
<dbReference type="CDD" id="cd04486">
    <property type="entry name" value="YhcR_OBF_like"/>
    <property type="match status" value="1"/>
</dbReference>
<evidence type="ECO:0000259" key="1">
    <source>
        <dbReference type="Pfam" id="PF03372"/>
    </source>
</evidence>
<dbReference type="Proteomes" id="UP001501495">
    <property type="component" value="Unassembled WGS sequence"/>
</dbReference>
<proteinExistence type="predicted"/>
<gene>
    <name evidence="2" type="ORF">GCM10022215_23240</name>
</gene>
<evidence type="ECO:0000313" key="2">
    <source>
        <dbReference type="EMBL" id="GAA4120087.1"/>
    </source>
</evidence>
<reference evidence="3" key="1">
    <citation type="journal article" date="2019" name="Int. J. Syst. Evol. Microbiol.">
        <title>The Global Catalogue of Microorganisms (GCM) 10K type strain sequencing project: providing services to taxonomists for standard genome sequencing and annotation.</title>
        <authorList>
            <consortium name="The Broad Institute Genomics Platform"/>
            <consortium name="The Broad Institute Genome Sequencing Center for Infectious Disease"/>
            <person name="Wu L."/>
            <person name="Ma J."/>
        </authorList>
    </citation>
    <scope>NUCLEOTIDE SEQUENCE [LARGE SCALE GENOMIC DNA]</scope>
    <source>
        <strain evidence="3">JCM 16703</strain>
    </source>
</reference>
<evidence type="ECO:0000313" key="3">
    <source>
        <dbReference type="Proteomes" id="UP001501495"/>
    </source>
</evidence>
<organism evidence="2 3">
    <name type="scientific">Nocardioides fonticola</name>
    <dbReference type="NCBI Taxonomy" id="450363"/>
    <lineage>
        <taxon>Bacteria</taxon>
        <taxon>Bacillati</taxon>
        <taxon>Actinomycetota</taxon>
        <taxon>Actinomycetes</taxon>
        <taxon>Propionibacteriales</taxon>
        <taxon>Nocardioidaceae</taxon>
        <taxon>Nocardioides</taxon>
    </lineage>
</organism>
<feature type="domain" description="Endonuclease/exonuclease/phosphatase" evidence="1">
    <location>
        <begin position="378"/>
        <end position="657"/>
    </location>
</feature>
<dbReference type="Pfam" id="PF03372">
    <property type="entry name" value="Exo_endo_phos"/>
    <property type="match status" value="1"/>
</dbReference>
<name>A0ABP7XJZ9_9ACTN</name>
<dbReference type="EMBL" id="BAAAZH010000016">
    <property type="protein sequence ID" value="GAA4120087.1"/>
    <property type="molecule type" value="Genomic_DNA"/>
</dbReference>
<dbReference type="CDD" id="cd10283">
    <property type="entry name" value="MnuA_DNase1-like"/>
    <property type="match status" value="1"/>
</dbReference>
<dbReference type="InterPro" id="IPR036691">
    <property type="entry name" value="Endo/exonu/phosph_ase_sf"/>
</dbReference>
<dbReference type="InterPro" id="IPR047971">
    <property type="entry name" value="ExeM-like"/>
</dbReference>